<keyword evidence="3" id="KW-1185">Reference proteome</keyword>
<accession>A0A8K0DGQ9</accession>
<evidence type="ECO:0000313" key="3">
    <source>
        <dbReference type="Proteomes" id="UP000801492"/>
    </source>
</evidence>
<comment type="caution">
    <text evidence="2">The sequence shown here is derived from an EMBL/GenBank/DDBJ whole genome shotgun (WGS) entry which is preliminary data.</text>
</comment>
<gene>
    <name evidence="2" type="ORF">ILUMI_00692</name>
</gene>
<organism evidence="2 3">
    <name type="scientific">Ignelater luminosus</name>
    <name type="common">Cucubano</name>
    <name type="synonym">Pyrophorus luminosus</name>
    <dbReference type="NCBI Taxonomy" id="2038154"/>
    <lineage>
        <taxon>Eukaryota</taxon>
        <taxon>Metazoa</taxon>
        <taxon>Ecdysozoa</taxon>
        <taxon>Arthropoda</taxon>
        <taxon>Hexapoda</taxon>
        <taxon>Insecta</taxon>
        <taxon>Pterygota</taxon>
        <taxon>Neoptera</taxon>
        <taxon>Endopterygota</taxon>
        <taxon>Coleoptera</taxon>
        <taxon>Polyphaga</taxon>
        <taxon>Elateriformia</taxon>
        <taxon>Elateroidea</taxon>
        <taxon>Elateridae</taxon>
        <taxon>Agrypninae</taxon>
        <taxon>Pyrophorini</taxon>
        <taxon>Ignelater</taxon>
    </lineage>
</organism>
<evidence type="ECO:0000256" key="1">
    <source>
        <dbReference type="SAM" id="MobiDB-lite"/>
    </source>
</evidence>
<protein>
    <submittedName>
        <fullName evidence="2">Uncharacterized protein</fullName>
    </submittedName>
</protein>
<dbReference type="AlphaFoldDB" id="A0A8K0DGQ9"/>
<dbReference type="EMBL" id="VTPC01000525">
    <property type="protein sequence ID" value="KAF2905484.1"/>
    <property type="molecule type" value="Genomic_DNA"/>
</dbReference>
<reference evidence="2" key="1">
    <citation type="submission" date="2019-08" db="EMBL/GenBank/DDBJ databases">
        <title>The genome of the North American firefly Photinus pyralis.</title>
        <authorList>
            <consortium name="Photinus pyralis genome working group"/>
            <person name="Fallon T.R."/>
            <person name="Sander Lower S.E."/>
            <person name="Weng J.-K."/>
        </authorList>
    </citation>
    <scope>NUCLEOTIDE SEQUENCE</scope>
    <source>
        <strain evidence="2">TRF0915ILg1</strain>
        <tissue evidence="2">Whole body</tissue>
    </source>
</reference>
<evidence type="ECO:0000313" key="2">
    <source>
        <dbReference type="EMBL" id="KAF2905484.1"/>
    </source>
</evidence>
<proteinExistence type="predicted"/>
<name>A0A8K0DGQ9_IGNLU</name>
<feature type="region of interest" description="Disordered" evidence="1">
    <location>
        <begin position="95"/>
        <end position="129"/>
    </location>
</feature>
<dbReference type="Proteomes" id="UP000801492">
    <property type="component" value="Unassembled WGS sequence"/>
</dbReference>
<sequence>MVSMELPRSILCQEVKDEMISNLMKARIASMFAFSKMDWLPSSTLWPAEMIDRSENISALHRDITMQLVVLSAARNGICVEFYEENNIQIVPKAMNPPNLDGRELEASSAQSGGSRVAAQQWRSENSGGRLSWVKEKLEWKANATPVERREAS</sequence>